<name>A0AAW9S2A1_9BACT</name>
<dbReference type="Proteomes" id="UP001403385">
    <property type="component" value="Unassembled WGS sequence"/>
</dbReference>
<keyword evidence="1" id="KW-1133">Transmembrane helix</keyword>
<comment type="caution">
    <text evidence="4">The sequence shown here is derived from an EMBL/GenBank/DDBJ whole genome shotgun (WGS) entry which is preliminary data.</text>
</comment>
<dbReference type="InterPro" id="IPR006860">
    <property type="entry name" value="FecR"/>
</dbReference>
<evidence type="ECO:0000313" key="5">
    <source>
        <dbReference type="Proteomes" id="UP001403385"/>
    </source>
</evidence>
<dbReference type="FunFam" id="2.60.120.1440:FF:000001">
    <property type="entry name" value="Putative anti-sigma factor"/>
    <property type="match status" value="1"/>
</dbReference>
<accession>A0AAW9S2A1</accession>
<protein>
    <submittedName>
        <fullName evidence="4">FecR domain-containing protein</fullName>
    </submittedName>
</protein>
<dbReference type="PIRSF" id="PIRSF018266">
    <property type="entry name" value="FecR"/>
    <property type="match status" value="1"/>
</dbReference>
<keyword evidence="1" id="KW-0812">Transmembrane</keyword>
<organism evidence="4 5">
    <name type="scientific">Rapidithrix thailandica</name>
    <dbReference type="NCBI Taxonomy" id="413964"/>
    <lineage>
        <taxon>Bacteria</taxon>
        <taxon>Pseudomonadati</taxon>
        <taxon>Bacteroidota</taxon>
        <taxon>Cytophagia</taxon>
        <taxon>Cytophagales</taxon>
        <taxon>Flammeovirgaceae</taxon>
        <taxon>Rapidithrix</taxon>
    </lineage>
</organism>
<gene>
    <name evidence="4" type="ORF">AAG747_08785</name>
</gene>
<feature type="domain" description="Protein FecR C-terminal" evidence="3">
    <location>
        <begin position="280"/>
        <end position="344"/>
    </location>
</feature>
<dbReference type="Pfam" id="PF04773">
    <property type="entry name" value="FecR"/>
    <property type="match status" value="1"/>
</dbReference>
<feature type="domain" description="FecR protein" evidence="2">
    <location>
        <begin position="144"/>
        <end position="239"/>
    </location>
</feature>
<proteinExistence type="predicted"/>
<dbReference type="GO" id="GO:0016989">
    <property type="term" value="F:sigma factor antagonist activity"/>
    <property type="evidence" value="ECO:0007669"/>
    <property type="project" value="TreeGrafter"/>
</dbReference>
<keyword evidence="1" id="KW-0472">Membrane</keyword>
<feature type="transmembrane region" description="Helical" evidence="1">
    <location>
        <begin position="58"/>
        <end position="80"/>
    </location>
</feature>
<evidence type="ECO:0000259" key="2">
    <source>
        <dbReference type="Pfam" id="PF04773"/>
    </source>
</evidence>
<reference evidence="4 5" key="1">
    <citation type="submission" date="2024-04" db="EMBL/GenBank/DDBJ databases">
        <title>Novel genus in family Flammeovirgaceae.</title>
        <authorList>
            <person name="Nguyen T.H."/>
            <person name="Vuong T.Q."/>
            <person name="Le H."/>
            <person name="Kim S.-G."/>
        </authorList>
    </citation>
    <scope>NUCLEOTIDE SEQUENCE [LARGE SCALE GENOMIC DNA]</scope>
    <source>
        <strain evidence="4 5">JCM 23209</strain>
    </source>
</reference>
<dbReference type="EMBL" id="JBDKWZ010000004">
    <property type="protein sequence ID" value="MEN7548003.1"/>
    <property type="molecule type" value="Genomic_DNA"/>
</dbReference>
<keyword evidence="5" id="KW-1185">Reference proteome</keyword>
<dbReference type="PANTHER" id="PTHR30273:SF2">
    <property type="entry name" value="PROTEIN FECR"/>
    <property type="match status" value="1"/>
</dbReference>
<dbReference type="PANTHER" id="PTHR30273">
    <property type="entry name" value="PERIPLASMIC SIGNAL SENSOR AND SIGMA FACTOR ACTIVATOR FECR-RELATED"/>
    <property type="match status" value="1"/>
</dbReference>
<evidence type="ECO:0000313" key="4">
    <source>
        <dbReference type="EMBL" id="MEN7548003.1"/>
    </source>
</evidence>
<dbReference type="RefSeq" id="WP_346820785.1">
    <property type="nucleotide sequence ID" value="NZ_JBDKWZ010000004.1"/>
</dbReference>
<sequence length="355" mass="40090">MKEQPEHKDSLDKLLDSIIGKDRQEIDQKVAWENIQHRVFYGNRQGYFSQKGPRAARFTVAASIAGVMLVLGGILAYFLVYKALQPEELTTVTYPADAIVLTLPDGEQINLSDVEAAAKVKEAKLAVAINKKGLVYTGGSGEHRLRVPEGQQYKVTLTDGSEVWINGGSAIRYQVGFPERDRGVQLKGEAFFKVRKKPEKPFIVHTRKMEIKVLGTSFNVQAYEEDAEAVATLVEGKVKALQNAREQELQPGQQVVARENIAMEVHNVDTEIFTAWIDGKLRFENKTMEALLLQLERWYGLEIVCGDTALLRQRFTGQFSEESIEQVLDYLKVIEEFNYTVNKNEDGKKQILIRP</sequence>
<dbReference type="InterPro" id="IPR012373">
    <property type="entry name" value="Ferrdict_sens_TM"/>
</dbReference>
<dbReference type="AlphaFoldDB" id="A0AAW9S2A1"/>
<evidence type="ECO:0000259" key="3">
    <source>
        <dbReference type="Pfam" id="PF16344"/>
    </source>
</evidence>
<dbReference type="InterPro" id="IPR032508">
    <property type="entry name" value="FecR_C"/>
</dbReference>
<dbReference type="Gene3D" id="3.55.50.30">
    <property type="match status" value="1"/>
</dbReference>
<dbReference type="Gene3D" id="2.60.120.1440">
    <property type="match status" value="1"/>
</dbReference>
<dbReference type="Pfam" id="PF16344">
    <property type="entry name" value="FecR_C"/>
    <property type="match status" value="1"/>
</dbReference>
<evidence type="ECO:0000256" key="1">
    <source>
        <dbReference type="SAM" id="Phobius"/>
    </source>
</evidence>